<gene>
    <name evidence="2" type="ORF">SPPG_01350</name>
</gene>
<sequence>MSSSGEATIIRYPRSLLLELQHSPLVQKPECLPNVAELMSVSQIRAVNKTSDGTSKGDALEGKPRSHAKNGEATADRVGDVDLHSLRSKPSTSGSLPRTSAVGEKTIVFGPPKMNFASAQSTGNKPVDHVESKSGAKPVEDFPRPPKYSVAERMASRQSNQNNTKVRENGATAIPTSEPPQRRLSVSDRSSDRGTRSSERSTSGRDSDKMARDSDRVNSSGSTSKTRTGEPGSWRDRMEGPSARSAMGKAVLESRYSGSTRRQVRDQQPEWMTADTEKLKLESTSSPSNEPHSSASGEDDIQRFKAQMRNRERLARLEAGDERVKGAPAEELVPSNKAPQSVAKESDGVDSFFDMGFDLNKVDVGELFEGRKSEQAVSGHKFSERSRFARFWSDEPETDSQMLSVLRPEQANENMQRIGISDLFDAGAAGLRDQSSRSHLFSQHHVEQSTSSGVLPGPRHVLSEDDVISRYRAKQRVLLAEEDIITRYKSKQIGSGNADSMAPSYLNESSTSLRDVAVDHRRVHPVRADPSEEDRAGINRVMEKLAFFGMSQTPIVNEEPQSVRQKHQHMNQSAVLRTHSSDHPSVHHTNSIPPQSQFYEREQGPRPPAQSLYRSTMNMGLPDDPTSQLTAMIQAASKAKQNHQSPQDGLRPLKQPVDPVDFLAGDTRVPPAAPNVMFVPPFGTMGHPIRPGLGHQGLQHPPVAMRPSVPPFLPNGPVPFIPPHLLPPGASQFPPQPPLLPGMFPPGSVPPYGMPGVPPPYPVFMNPGVPLPPMKPPPVDDIDKPNILQSAS</sequence>
<dbReference type="RefSeq" id="XP_016611935.1">
    <property type="nucleotide sequence ID" value="XM_016749669.1"/>
</dbReference>
<dbReference type="InParanoid" id="A0A0L0HR89"/>
<dbReference type="GeneID" id="27685018"/>
<organism evidence="2 3">
    <name type="scientific">Spizellomyces punctatus (strain DAOM BR117)</name>
    <dbReference type="NCBI Taxonomy" id="645134"/>
    <lineage>
        <taxon>Eukaryota</taxon>
        <taxon>Fungi</taxon>
        <taxon>Fungi incertae sedis</taxon>
        <taxon>Chytridiomycota</taxon>
        <taxon>Chytridiomycota incertae sedis</taxon>
        <taxon>Chytridiomycetes</taxon>
        <taxon>Spizellomycetales</taxon>
        <taxon>Spizellomycetaceae</taxon>
        <taxon>Spizellomyces</taxon>
    </lineage>
</organism>
<feature type="region of interest" description="Disordered" evidence="1">
    <location>
        <begin position="49"/>
        <end position="303"/>
    </location>
</feature>
<feature type="compositionally biased region" description="Basic and acidic residues" evidence="1">
    <location>
        <begin position="74"/>
        <end position="85"/>
    </location>
</feature>
<keyword evidence="3" id="KW-1185">Reference proteome</keyword>
<dbReference type="OMA" id="PAEEWMG"/>
<feature type="compositionally biased region" description="Basic and acidic residues" evidence="1">
    <location>
        <begin position="126"/>
        <end position="144"/>
    </location>
</feature>
<protein>
    <submittedName>
        <fullName evidence="2">Uncharacterized protein</fullName>
    </submittedName>
</protein>
<name>A0A0L0HR89_SPIPD</name>
<feature type="compositionally biased region" description="Low complexity" evidence="1">
    <location>
        <begin position="282"/>
        <end position="296"/>
    </location>
</feature>
<feature type="compositionally biased region" description="Polar residues" evidence="1">
    <location>
        <begin position="217"/>
        <end position="226"/>
    </location>
</feature>
<feature type="compositionally biased region" description="Pro residues" evidence="1">
    <location>
        <begin position="769"/>
        <end position="779"/>
    </location>
</feature>
<evidence type="ECO:0000313" key="3">
    <source>
        <dbReference type="Proteomes" id="UP000053201"/>
    </source>
</evidence>
<feature type="compositionally biased region" description="Polar residues" evidence="1">
    <location>
        <begin position="587"/>
        <end position="598"/>
    </location>
</feature>
<dbReference type="STRING" id="645134.A0A0L0HR89"/>
<evidence type="ECO:0000313" key="2">
    <source>
        <dbReference type="EMBL" id="KND03896.1"/>
    </source>
</evidence>
<dbReference type="AlphaFoldDB" id="A0A0L0HR89"/>
<feature type="region of interest" description="Disordered" evidence="1">
    <location>
        <begin position="325"/>
        <end position="344"/>
    </location>
</feature>
<dbReference type="VEuPathDB" id="FungiDB:SPPG_01350"/>
<accession>A0A0L0HR89</accession>
<feature type="region of interest" description="Disordered" evidence="1">
    <location>
        <begin position="580"/>
        <end position="607"/>
    </location>
</feature>
<dbReference type="eggNOG" id="ENOG502SFQT">
    <property type="taxonomic scope" value="Eukaryota"/>
</dbReference>
<dbReference type="Proteomes" id="UP000053201">
    <property type="component" value="Unassembled WGS sequence"/>
</dbReference>
<proteinExistence type="predicted"/>
<dbReference type="EMBL" id="KQ257451">
    <property type="protein sequence ID" value="KND03896.1"/>
    <property type="molecule type" value="Genomic_DNA"/>
</dbReference>
<feature type="compositionally biased region" description="Basic and acidic residues" evidence="1">
    <location>
        <begin position="185"/>
        <end position="216"/>
    </location>
</feature>
<evidence type="ECO:0000256" key="1">
    <source>
        <dbReference type="SAM" id="MobiDB-lite"/>
    </source>
</evidence>
<dbReference type="OrthoDB" id="2504266at2759"/>
<reference evidence="2 3" key="1">
    <citation type="submission" date="2009-08" db="EMBL/GenBank/DDBJ databases">
        <title>The Genome Sequence of Spizellomyces punctatus strain DAOM BR117.</title>
        <authorList>
            <consortium name="The Broad Institute Genome Sequencing Platform"/>
            <person name="Russ C."/>
            <person name="Cuomo C."/>
            <person name="Shea T."/>
            <person name="Young S.K."/>
            <person name="Zeng Q."/>
            <person name="Koehrsen M."/>
            <person name="Haas B."/>
            <person name="Borodovsky M."/>
            <person name="Guigo R."/>
            <person name="Alvarado L."/>
            <person name="Berlin A."/>
            <person name="Bochicchio J."/>
            <person name="Borenstein D."/>
            <person name="Chapman S."/>
            <person name="Chen Z."/>
            <person name="Engels R."/>
            <person name="Freedman E."/>
            <person name="Gellesch M."/>
            <person name="Goldberg J."/>
            <person name="Griggs A."/>
            <person name="Gujja S."/>
            <person name="Heiman D."/>
            <person name="Hepburn T."/>
            <person name="Howarth C."/>
            <person name="Jen D."/>
            <person name="Larson L."/>
            <person name="Lewis B."/>
            <person name="Mehta T."/>
            <person name="Park D."/>
            <person name="Pearson M."/>
            <person name="Roberts A."/>
            <person name="Saif S."/>
            <person name="Shenoy N."/>
            <person name="Sisk P."/>
            <person name="Stolte C."/>
            <person name="Sykes S."/>
            <person name="Thomson T."/>
            <person name="Walk T."/>
            <person name="White J."/>
            <person name="Yandava C."/>
            <person name="Burger G."/>
            <person name="Gray M.W."/>
            <person name="Holland P.W.H."/>
            <person name="King N."/>
            <person name="Lang F.B.F."/>
            <person name="Roger A.J."/>
            <person name="Ruiz-Trillo I."/>
            <person name="Lander E."/>
            <person name="Nusbaum C."/>
        </authorList>
    </citation>
    <scope>NUCLEOTIDE SEQUENCE [LARGE SCALE GENOMIC DNA]</scope>
    <source>
        <strain evidence="2 3">DAOM BR117</strain>
    </source>
</reference>
<feature type="compositionally biased region" description="Polar residues" evidence="1">
    <location>
        <begin position="88"/>
        <end position="98"/>
    </location>
</feature>
<feature type="region of interest" description="Disordered" evidence="1">
    <location>
        <begin position="769"/>
        <end position="792"/>
    </location>
</feature>